<keyword evidence="2" id="KW-0547">Nucleotide-binding</keyword>
<dbReference type="InterPro" id="IPR016197">
    <property type="entry name" value="Chromo-like_dom_sf"/>
</dbReference>
<evidence type="ECO:0000259" key="8">
    <source>
        <dbReference type="PROSITE" id="PS51194"/>
    </source>
</evidence>
<keyword evidence="5" id="KW-0539">Nucleus</keyword>
<feature type="compositionally biased region" description="Polar residues" evidence="6">
    <location>
        <begin position="1449"/>
        <end position="1469"/>
    </location>
</feature>
<name>A0A5K1JRH0_9APHY</name>
<organism evidence="9">
    <name type="scientific">Ganoderma boninense</name>
    <dbReference type="NCBI Taxonomy" id="34458"/>
    <lineage>
        <taxon>Eukaryota</taxon>
        <taxon>Fungi</taxon>
        <taxon>Dikarya</taxon>
        <taxon>Basidiomycota</taxon>
        <taxon>Agaricomycotina</taxon>
        <taxon>Agaricomycetes</taxon>
        <taxon>Polyporales</taxon>
        <taxon>Polyporaceae</taxon>
        <taxon>Ganoderma</taxon>
    </lineage>
</organism>
<dbReference type="InterPro" id="IPR027417">
    <property type="entry name" value="P-loop_NTPase"/>
</dbReference>
<dbReference type="InterPro" id="IPR038718">
    <property type="entry name" value="SNF2-like_sf"/>
</dbReference>
<dbReference type="SUPFAM" id="SSF52540">
    <property type="entry name" value="P-loop containing nucleoside triphosphate hydrolases"/>
    <property type="match status" value="2"/>
</dbReference>
<dbReference type="Gene3D" id="3.40.50.300">
    <property type="entry name" value="P-loop containing nucleotide triphosphate hydrolases"/>
    <property type="match status" value="1"/>
</dbReference>
<dbReference type="InterPro" id="IPR049730">
    <property type="entry name" value="SNF2/RAD54-like_C"/>
</dbReference>
<evidence type="ECO:0000256" key="5">
    <source>
        <dbReference type="ARBA" id="ARBA00023242"/>
    </source>
</evidence>
<dbReference type="InterPro" id="IPR000330">
    <property type="entry name" value="SNF2_N"/>
</dbReference>
<dbReference type="InterPro" id="IPR014001">
    <property type="entry name" value="Helicase_ATP-bd"/>
</dbReference>
<reference evidence="9" key="1">
    <citation type="submission" date="2019-10" db="EMBL/GenBank/DDBJ databases">
        <authorList>
            <person name="Nor Muhammad N."/>
        </authorList>
    </citation>
    <scope>NUCLEOTIDE SEQUENCE</scope>
</reference>
<feature type="region of interest" description="Disordered" evidence="6">
    <location>
        <begin position="1180"/>
        <end position="1304"/>
    </location>
</feature>
<dbReference type="GO" id="GO:0005524">
    <property type="term" value="F:ATP binding"/>
    <property type="evidence" value="ECO:0007669"/>
    <property type="project" value="UniProtKB-KW"/>
</dbReference>
<dbReference type="Pfam" id="PF00271">
    <property type="entry name" value="Helicase_C"/>
    <property type="match status" value="1"/>
</dbReference>
<keyword evidence="4" id="KW-0067">ATP-binding</keyword>
<feature type="domain" description="Helicase C-terminal" evidence="8">
    <location>
        <begin position="945"/>
        <end position="1101"/>
    </location>
</feature>
<dbReference type="CDD" id="cd18793">
    <property type="entry name" value="SF2_C_SNF"/>
    <property type="match status" value="1"/>
</dbReference>
<evidence type="ECO:0000256" key="4">
    <source>
        <dbReference type="ARBA" id="ARBA00022840"/>
    </source>
</evidence>
<feature type="region of interest" description="Disordered" evidence="6">
    <location>
        <begin position="1377"/>
        <end position="1479"/>
    </location>
</feature>
<dbReference type="PROSITE" id="PS51192">
    <property type="entry name" value="HELICASE_ATP_BIND_1"/>
    <property type="match status" value="1"/>
</dbReference>
<feature type="compositionally biased region" description="Polar residues" evidence="6">
    <location>
        <begin position="1"/>
        <end position="10"/>
    </location>
</feature>
<feature type="region of interest" description="Disordered" evidence="6">
    <location>
        <begin position="1"/>
        <end position="50"/>
    </location>
</feature>
<feature type="region of interest" description="Disordered" evidence="6">
    <location>
        <begin position="245"/>
        <end position="284"/>
    </location>
</feature>
<protein>
    <submittedName>
        <fullName evidence="9">Uncharacterized protein</fullName>
    </submittedName>
</protein>
<dbReference type="GO" id="GO:0003682">
    <property type="term" value="F:chromatin binding"/>
    <property type="evidence" value="ECO:0007669"/>
    <property type="project" value="TreeGrafter"/>
</dbReference>
<evidence type="ECO:0000256" key="2">
    <source>
        <dbReference type="ARBA" id="ARBA00022741"/>
    </source>
</evidence>
<feature type="compositionally biased region" description="Basic and acidic residues" evidence="6">
    <location>
        <begin position="1293"/>
        <end position="1303"/>
    </location>
</feature>
<dbReference type="EMBL" id="LR723865">
    <property type="protein sequence ID" value="VWO94262.1"/>
    <property type="molecule type" value="Genomic_DNA"/>
</dbReference>
<dbReference type="SUPFAM" id="SSF54160">
    <property type="entry name" value="Chromo domain-like"/>
    <property type="match status" value="1"/>
</dbReference>
<dbReference type="GO" id="GO:0042393">
    <property type="term" value="F:histone binding"/>
    <property type="evidence" value="ECO:0007669"/>
    <property type="project" value="TreeGrafter"/>
</dbReference>
<feature type="compositionally biased region" description="Polar residues" evidence="6">
    <location>
        <begin position="1403"/>
        <end position="1421"/>
    </location>
</feature>
<evidence type="ECO:0000256" key="6">
    <source>
        <dbReference type="SAM" id="MobiDB-lite"/>
    </source>
</evidence>
<dbReference type="GO" id="GO:0016887">
    <property type="term" value="F:ATP hydrolysis activity"/>
    <property type="evidence" value="ECO:0007669"/>
    <property type="project" value="TreeGrafter"/>
</dbReference>
<comment type="subcellular location">
    <subcellularLocation>
        <location evidence="1">Nucleus</location>
    </subcellularLocation>
</comment>
<gene>
    <name evidence="9" type="primary">I1S0N5</name>
</gene>
<evidence type="ECO:0000259" key="7">
    <source>
        <dbReference type="PROSITE" id="PS51192"/>
    </source>
</evidence>
<sequence length="1562" mass="174125">MAAATANQKLGASLPFSPKKTRGSRRAIVVHDSDSDSEIQGIPAQTRKSTRARKVLRSNLDDEDFEDNIYPDSDVDFRPRTEKKKKIVRGRASRPAYGRFRAVIDLQLDEEENEDIAPLIAHRAVCEKCQMAPTHKQAKKKGRKRKPKEDDFEDEETRLANLGGWFEVSVAAHWGCLAKTQRDEILRAAHERDKAEWQANPNTPEPRKRIALDAYQTTEFICTSCMRGGICMACKEIVIKPDEHAQRAHSPTIDGPASALSGGLTASTSPRDSLRPDGQNGDDSSTKELLFRCFICKRLAHYAHLPTPDGYNANETTSAELASYYQHSTSWRCADCFSYVYTVEHILAWRPFPQNAIEPSRKPNEPPNYKSILPREYLIKWVDRSYRRVQWVPHGWLLAIAGTKLKNFVLGGTKVHLLPEPMSEQASIPAEGASADFEIGRDDSEGLGGKSAEEASPLIAYPDAEKRIPPAWRTVDRLLDIRLWRPKKPAKGKIRKSRTATSEEEEDLDDDPVVAKERAAAYGEGEEPTSMVTLEEFEAQTREELNEKHAAQVAWAFIKWDDLGYDDASWDSPPRADEAGYVAYEKAFKHFISARSVTVPARDKKTDVARVGAKWLMKQKFTVENQPDLGQNAQLKLMPFQVDGVNWLCHNWNKAQNCILADEMGLGKTVQIVTFIGYIVSAFKCFPALVVVPNSTITNWVREFERWAPKLRVVPFYGEAKAREIIKKFELFHSRPTSGTTGAKYHVLVTTYETITNTKEFGPVFKSAPVWEMLVVDEGQRRGSHILSTPLNNNIRELFNLMNFLDPDEWADLEVLSKQYEELTDELVAELHGRLKPYFLRRIKSEVLQLPPKNEVIVPVSMAPLQKEIYRSLLSQNFEILRSLTESNASSSKGNVTKTNMNNLLMQLRKCVQHPYLVSPNIEPKGLSPQETHERLTGASAKLRLLKTMLPKLRSRGHRVLLFSQFSIALDIIEDFLIGEGTKYLRLDGNTKQALRQKGMDEFNKKDSDVFIYLLTTRAGGVGINLWSADTVIIFDPDFNPHQAIARAHRYERIMQTGKKKLILDHLIVQKMDDESGSREDVQSILLFGAKALFEETEETTAREVHYSEHDIDNLIEKTEKEGEEVEPESGAGSLFAFAKVWSADKEGMEELADEGIDQSEEADSWTKALELIATRAAAETEAEQTGRGVRRKAAAVFPQQNIDLGDTPGKGKAKDKDKGKKRRKSKGKSADSDDSDFRAPVSDAASESDGTEDAVMDVDDIRLLPITGFSSPPPSVPGPSTKQGHPRHRRADRREKSPKPSEEFCGLCGERHARGHCPMTESPENLAMYRLMLLSHAGDETIEERRAAIRVIDETLHRLGKIHLIYGQPLHLVEAPAPSQPAVPHPPKKPKLNEPSRPEPRPQTTPSIPRIVSGNNQSVAGPSRPTGVASKAAHSATAAQLSDAVPRASSTVNGVASTSKVPASSATPNVHPRPKKPKVTNGQACAICHQVPHHLVKDCPVVVQGPSRISEAISRLAQDPSQEPVVDALRRILKKQQRRALGASATKPSPASAASPIDLTE</sequence>
<feature type="compositionally biased region" description="Acidic residues" evidence="6">
    <location>
        <begin position="1250"/>
        <end position="1259"/>
    </location>
</feature>
<feature type="domain" description="Helicase ATP-binding" evidence="7">
    <location>
        <begin position="649"/>
        <end position="808"/>
    </location>
</feature>
<feature type="region of interest" description="Disordered" evidence="6">
    <location>
        <begin position="1538"/>
        <end position="1562"/>
    </location>
</feature>
<accession>A0A5K1JRH0</accession>
<dbReference type="GO" id="GO:0140658">
    <property type="term" value="F:ATP-dependent chromatin remodeler activity"/>
    <property type="evidence" value="ECO:0007669"/>
    <property type="project" value="TreeGrafter"/>
</dbReference>
<dbReference type="GO" id="GO:0000785">
    <property type="term" value="C:chromatin"/>
    <property type="evidence" value="ECO:0007669"/>
    <property type="project" value="TreeGrafter"/>
</dbReference>
<evidence type="ECO:0000256" key="1">
    <source>
        <dbReference type="ARBA" id="ARBA00004123"/>
    </source>
</evidence>
<dbReference type="SMART" id="SM00490">
    <property type="entry name" value="HELICc"/>
    <property type="match status" value="1"/>
</dbReference>
<feature type="compositionally biased region" description="Basic and acidic residues" evidence="6">
    <location>
        <begin position="1392"/>
        <end position="1401"/>
    </location>
</feature>
<dbReference type="InterPro" id="IPR001650">
    <property type="entry name" value="Helicase_C-like"/>
</dbReference>
<dbReference type="PANTHER" id="PTHR45623">
    <property type="entry name" value="CHROMODOMAIN-HELICASE-DNA-BINDING PROTEIN 3-RELATED-RELATED"/>
    <property type="match status" value="1"/>
</dbReference>
<dbReference type="PANTHER" id="PTHR45623:SF17">
    <property type="entry name" value="CHROMODOMAIN-HELICASE-DNA-BINDING PROTEIN 3-RELATED"/>
    <property type="match status" value="1"/>
</dbReference>
<feature type="compositionally biased region" description="Acidic residues" evidence="6">
    <location>
        <begin position="502"/>
        <end position="511"/>
    </location>
</feature>
<feature type="region of interest" description="Disordered" evidence="6">
    <location>
        <begin position="132"/>
        <end position="154"/>
    </location>
</feature>
<evidence type="ECO:0000313" key="9">
    <source>
        <dbReference type="EMBL" id="VWO94262.1"/>
    </source>
</evidence>
<dbReference type="SMART" id="SM00487">
    <property type="entry name" value="DEXDc"/>
    <property type="match status" value="1"/>
</dbReference>
<dbReference type="GO" id="GO:0005634">
    <property type="term" value="C:nucleus"/>
    <property type="evidence" value="ECO:0007669"/>
    <property type="project" value="UniProtKB-SubCell"/>
</dbReference>
<feature type="region of interest" description="Disordered" evidence="6">
    <location>
        <begin position="492"/>
        <end position="511"/>
    </location>
</feature>
<evidence type="ECO:0000256" key="3">
    <source>
        <dbReference type="ARBA" id="ARBA00022801"/>
    </source>
</evidence>
<dbReference type="GO" id="GO:0003677">
    <property type="term" value="F:DNA binding"/>
    <property type="evidence" value="ECO:0007669"/>
    <property type="project" value="TreeGrafter"/>
</dbReference>
<dbReference type="PROSITE" id="PS51194">
    <property type="entry name" value="HELICASE_CTER"/>
    <property type="match status" value="1"/>
</dbReference>
<dbReference type="Gene3D" id="3.40.50.10810">
    <property type="entry name" value="Tandem AAA-ATPase domain"/>
    <property type="match status" value="1"/>
</dbReference>
<feature type="compositionally biased region" description="Low complexity" evidence="6">
    <location>
        <begin position="1544"/>
        <end position="1562"/>
    </location>
</feature>
<proteinExistence type="predicted"/>
<dbReference type="InterPro" id="IPR056616">
    <property type="entry name" value="Chromo_MIT1"/>
</dbReference>
<feature type="compositionally biased region" description="Low complexity" evidence="6">
    <location>
        <begin position="1430"/>
        <end position="1445"/>
    </location>
</feature>
<dbReference type="Pfam" id="PF23615">
    <property type="entry name" value="Chromo_MIT1"/>
    <property type="match status" value="1"/>
</dbReference>
<feature type="compositionally biased region" description="Basic residues" evidence="6">
    <location>
        <begin position="136"/>
        <end position="146"/>
    </location>
</feature>
<keyword evidence="3" id="KW-0378">Hydrolase</keyword>
<feature type="compositionally biased region" description="Basic and acidic residues" evidence="6">
    <location>
        <begin position="1229"/>
        <end position="1238"/>
    </location>
</feature>
<dbReference type="Pfam" id="PF00176">
    <property type="entry name" value="SNF2-rel_dom"/>
    <property type="match status" value="1"/>
</dbReference>